<feature type="transmembrane region" description="Helical" evidence="1">
    <location>
        <begin position="244"/>
        <end position="268"/>
    </location>
</feature>
<evidence type="ECO:0000256" key="1">
    <source>
        <dbReference type="SAM" id="Phobius"/>
    </source>
</evidence>
<dbReference type="PANTHER" id="PTHR22714">
    <property type="entry name" value="PROTEIN CBG02446-RELATED"/>
    <property type="match status" value="1"/>
</dbReference>
<keyword evidence="1" id="KW-1133">Transmembrane helix</keyword>
<reference evidence="3" key="1">
    <citation type="submission" date="2016-11" db="UniProtKB">
        <authorList>
            <consortium name="WormBaseParasite"/>
        </authorList>
    </citation>
    <scope>IDENTIFICATION</scope>
</reference>
<keyword evidence="2" id="KW-1185">Reference proteome</keyword>
<accession>A0A1I7Y658</accession>
<keyword evidence="1" id="KW-0472">Membrane</keyword>
<protein>
    <submittedName>
        <fullName evidence="3">Transmembrane protein 249</fullName>
    </submittedName>
</protein>
<dbReference type="AlphaFoldDB" id="A0A1I7Y658"/>
<sequence>MTPQTMSSSLLFYYRLLNMEFRLLEGVANRETLGIFLRQRVGNPRSHTEMVLQGGLLLAMVVFYVYYQSAMNSKLTAPSKPAVPFRTQSQLFDLMDQRKAHVFYPVNVSMECSNRENCNRMPGVFRRNPLHLVQDDEAEWRREMDAGGVYMATHDIDLLPFDVSWYDRKERTILIKDPNGLHFYMGFAFSLRNALHRNVFNRALIKVLPGIPRIMLGPGYHSTKRNYFTAIKARKETLTFQYHLVQLFLSFLIGSSVSVALFVLELLVYRSKIQRRLAENYERRISGVYFGGFKRLSWFPGYGRDGRMAEDQRYRNVENF</sequence>
<keyword evidence="1" id="KW-0812">Transmembrane</keyword>
<dbReference type="WBParaSite" id="L893_g13135.t1">
    <property type="protein sequence ID" value="L893_g13135.t1"/>
    <property type="gene ID" value="L893_g13135"/>
</dbReference>
<name>A0A1I7Y658_9BILA</name>
<proteinExistence type="predicted"/>
<dbReference type="InterPro" id="IPR040128">
    <property type="entry name" value="T25E4.2-like"/>
</dbReference>
<organism evidence="2 3">
    <name type="scientific">Steinernema glaseri</name>
    <dbReference type="NCBI Taxonomy" id="37863"/>
    <lineage>
        <taxon>Eukaryota</taxon>
        <taxon>Metazoa</taxon>
        <taxon>Ecdysozoa</taxon>
        <taxon>Nematoda</taxon>
        <taxon>Chromadorea</taxon>
        <taxon>Rhabditida</taxon>
        <taxon>Tylenchina</taxon>
        <taxon>Panagrolaimomorpha</taxon>
        <taxon>Strongyloidoidea</taxon>
        <taxon>Steinernematidae</taxon>
        <taxon>Steinernema</taxon>
    </lineage>
</organism>
<feature type="transmembrane region" description="Helical" evidence="1">
    <location>
        <begin position="50"/>
        <end position="67"/>
    </location>
</feature>
<dbReference type="PANTHER" id="PTHR22714:SF3">
    <property type="entry name" value="PBPE DOMAIN-CONTAINING PROTEIN"/>
    <property type="match status" value="1"/>
</dbReference>
<dbReference type="Proteomes" id="UP000095287">
    <property type="component" value="Unplaced"/>
</dbReference>
<evidence type="ECO:0000313" key="3">
    <source>
        <dbReference type="WBParaSite" id="L893_g13135.t1"/>
    </source>
</evidence>
<evidence type="ECO:0000313" key="2">
    <source>
        <dbReference type="Proteomes" id="UP000095287"/>
    </source>
</evidence>